<dbReference type="PANTHER" id="PTHR12460:SF0">
    <property type="entry name" value="CID DOMAIN-CONTAINING PROTEIN-RELATED"/>
    <property type="match status" value="1"/>
</dbReference>
<dbReference type="GO" id="GO:0000993">
    <property type="term" value="F:RNA polymerase II complex binding"/>
    <property type="evidence" value="ECO:0007669"/>
    <property type="project" value="TreeGrafter"/>
</dbReference>
<protein>
    <submittedName>
        <fullName evidence="2">Uncharacterized protein</fullName>
    </submittedName>
</protein>
<feature type="compositionally biased region" description="Polar residues" evidence="1">
    <location>
        <begin position="519"/>
        <end position="533"/>
    </location>
</feature>
<feature type="compositionally biased region" description="Polar residues" evidence="1">
    <location>
        <begin position="488"/>
        <end position="500"/>
    </location>
</feature>
<comment type="caution">
    <text evidence="2">The sequence shown here is derived from an EMBL/GenBank/DDBJ whole genome shotgun (WGS) entry which is preliminary data.</text>
</comment>
<feature type="compositionally biased region" description="Low complexity" evidence="1">
    <location>
        <begin position="501"/>
        <end position="516"/>
    </location>
</feature>
<reference evidence="2" key="1">
    <citation type="submission" date="2021-02" db="EMBL/GenBank/DDBJ databases">
        <authorList>
            <person name="Nowell W R."/>
        </authorList>
    </citation>
    <scope>NUCLEOTIDE SEQUENCE</scope>
</reference>
<proteinExistence type="predicted"/>
<feature type="region of interest" description="Disordered" evidence="1">
    <location>
        <begin position="1"/>
        <end position="27"/>
    </location>
</feature>
<dbReference type="PANTHER" id="PTHR12460">
    <property type="entry name" value="CYCLIN-DEPENDENT KINASE INHIBITOR-RELATED PROTEIN"/>
    <property type="match status" value="1"/>
</dbReference>
<feature type="region of interest" description="Disordered" evidence="1">
    <location>
        <begin position="1097"/>
        <end position="1130"/>
    </location>
</feature>
<organism evidence="2 3">
    <name type="scientific">Adineta steineri</name>
    <dbReference type="NCBI Taxonomy" id="433720"/>
    <lineage>
        <taxon>Eukaryota</taxon>
        <taxon>Metazoa</taxon>
        <taxon>Spiralia</taxon>
        <taxon>Gnathifera</taxon>
        <taxon>Rotifera</taxon>
        <taxon>Eurotatoria</taxon>
        <taxon>Bdelloidea</taxon>
        <taxon>Adinetida</taxon>
        <taxon>Adinetidae</taxon>
        <taxon>Adineta</taxon>
    </lineage>
</organism>
<name>A0A818IBQ0_9BILA</name>
<feature type="region of interest" description="Disordered" evidence="1">
    <location>
        <begin position="488"/>
        <end position="629"/>
    </location>
</feature>
<dbReference type="Proteomes" id="UP000663881">
    <property type="component" value="Unassembled WGS sequence"/>
</dbReference>
<evidence type="ECO:0000313" key="3">
    <source>
        <dbReference type="Proteomes" id="UP000663881"/>
    </source>
</evidence>
<gene>
    <name evidence="2" type="ORF">OKA104_LOCUS2641</name>
</gene>
<feature type="compositionally biased region" description="Polar residues" evidence="1">
    <location>
        <begin position="1021"/>
        <end position="1042"/>
    </location>
</feature>
<dbReference type="GO" id="GO:0031124">
    <property type="term" value="P:mRNA 3'-end processing"/>
    <property type="evidence" value="ECO:0007669"/>
    <property type="project" value="TreeGrafter"/>
</dbReference>
<feature type="compositionally biased region" description="Polar residues" evidence="1">
    <location>
        <begin position="620"/>
        <end position="629"/>
    </location>
</feature>
<accession>A0A818IBQ0</accession>
<sequence length="1130" mass="126515">MVTDQSTNTTTTVATTTPSSTTTGNMTVNATNLTTNLTTTMQNTTTSNATNTVNTLAMVSNSIKNLFNYSNNATRLAASSDAASMDDAIDNAEDLLTEFTMSTSVSPSEIQKLTELINFAKAFQALGPYFTDFSMNDLPVSNYNMTDLQNTNSTINALNITNPGYKQILDNFLTRIADAYQNSAGDCPYCNTKSSSDGFQTISKQNISDPPTIINGTIASYASYNVSIRQNGTIGKGRYTLCGVPSSNATFVTCIYYNQNKTKIKRFRLLQKPWSCNVTDDIIPYVDKLEMRVFGVNSTLNDSHVDFCGVFVSSSKRGYTVSPYFLQNDTVDNYNNVDQQSNTLNGPSLGSETEYMSGQGNDAAQMNPSLISSCDQTAPLIIMSNSPNLLVQNNTWQIDVDQTHSSPVLIDSVRMIIPGQPLTEPVLLKLIDANQQEIGSYESQIDRDKTLIFPNIPSVPVSNVQLQFPDGTQSDSYTAYILTCSQTNDLPSPNDVSGDQSSVPSDSSSVENNPDSEPTDTSDTASQDQSEQAPPNDDAPSDNSGGQPEPADQQISPSSPAQGQFEQNNQQVSSLPSDQNQQAPSSSPGQRQRSNKMPSPGRYMGPYGTSNRRGPFSAPGYNNNQQTNNMPMYGQKPSFGQNNYNPIGSSPNNQYNPGQQVPPITMRYTNEEVPCTLYVIRSGSRRIIANTSDDETVTWVLQVPSKPGFISVPNCLSVHKTSFDQLTVNYMNADQTYAEMPNGTALEFVSGPDMNDISTFPEHIPAQMLEVNIDGAPSPLPPPSLEVHMIICFEPMSAVQSQQQDPATQFQQSQQSNSQYQQQPSWAQQQQQQRPSQQYQQSPWAQQQRPYQQSNSQYQQRQPWTQQQQQQQQQRPYQQSNSQYQQQQPWSQQQQQQRPYRQSNSQYQQQQQRPYQQSNSQYQQQQPWAQQQQRPYQQSNSQYQQQQPWAQQQQQRPYQQSNSQYQQRQPWTQQQQPQQSNSQSQQRRPWAQQQQQQQQQSFPQYQQPFQQMQRPPKPSRQPMQYQSPQQSVSRAPQLQGQQYRPPITTPMTPTTNNGNTTTNNASITPTNSGYCNCNCQCPYGAANPEIQGANVVYEYSPPSPPSQQQQTAQRRRRQSDIDSHSILFGK</sequence>
<dbReference type="EMBL" id="CAJOAY010000072">
    <property type="protein sequence ID" value="CAF3521855.1"/>
    <property type="molecule type" value="Genomic_DNA"/>
</dbReference>
<feature type="compositionally biased region" description="Polar residues" evidence="1">
    <location>
        <begin position="553"/>
        <end position="597"/>
    </location>
</feature>
<feature type="region of interest" description="Disordered" evidence="1">
    <location>
        <begin position="801"/>
        <end position="1065"/>
    </location>
</feature>
<dbReference type="AlphaFoldDB" id="A0A818IBQ0"/>
<evidence type="ECO:0000313" key="2">
    <source>
        <dbReference type="EMBL" id="CAF3521855.1"/>
    </source>
</evidence>
<feature type="compositionally biased region" description="Low complexity" evidence="1">
    <location>
        <begin position="1045"/>
        <end position="1064"/>
    </location>
</feature>
<feature type="compositionally biased region" description="Low complexity" evidence="1">
    <location>
        <begin position="801"/>
        <end position="1014"/>
    </location>
</feature>
<evidence type="ECO:0000256" key="1">
    <source>
        <dbReference type="SAM" id="MobiDB-lite"/>
    </source>
</evidence>